<dbReference type="InterPro" id="IPR044861">
    <property type="entry name" value="IPNS-like_FE2OG_OXY"/>
</dbReference>
<evidence type="ECO:0000313" key="4">
    <source>
        <dbReference type="Proteomes" id="UP000654075"/>
    </source>
</evidence>
<sequence length="647" mass="72221">MPSVTAAMAGLRVVLEDEFPGLSPMTRGGSGDLHSPCGSAVGSAGGASGTGSSIMMGSQSQLSESKNSARTAGMYSAFTAPPRYRNSGTFVHGTKFRHFKSIMEKGLKAAKSEIFMIDEVRRDGRVPGLKDPPEMLIFIDENKARSQRMDFEYDAQQGTWKTKGIAGVIRPWFFQKIVDQRRGPGKGNVLFQSREDPLMQANLMKGTQKPQYLIHATFWENVVGIMKEGILPAKNPTSDTRGPFRELLQGAESHVYTVRPALKMEAWVTEDRPPVGIHGMLSAEPEALPEDSEAVSYMIEKETVGLDRRPDAFIVIDIQRAEELGLDLDMVLSAERAETVFVQGRIPTELFLKVEHNCPINLPDSLKANIVDPRSFQDIPIIDLQQDEATLVEQLRYACEDVGFMQITGHGVSEELQARHRDFHKRFFQLPDEVKERLKLNEDSPVRGWFGRGGEDLDNVLQDKVDKAGGQKVAQQSRKDCKEALDTNGVPWSKPNGHYVASIFGKPSRLPEEEELAGFKGVLEEYAAEMFKVAKRLLSLMAIVLGKDRDFFEQYLTNPVATLRMLHYWPLKDFQTEIGVGEHTDYGLLTILKQDEVGGLQVLNARDSKWVHACPVANAFVVNIGDMLCRWTAHRFKSTVHRVVNTS</sequence>
<accession>A0A813FFI1</accession>
<dbReference type="SUPFAM" id="SSF56399">
    <property type="entry name" value="ADP-ribosylation"/>
    <property type="match status" value="1"/>
</dbReference>
<dbReference type="Pfam" id="PF14226">
    <property type="entry name" value="DIOX_N"/>
    <property type="match status" value="1"/>
</dbReference>
<gene>
    <name evidence="3" type="ORF">PGLA1383_LOCUS29887</name>
</gene>
<organism evidence="3 4">
    <name type="scientific">Polarella glacialis</name>
    <name type="common">Dinoflagellate</name>
    <dbReference type="NCBI Taxonomy" id="89957"/>
    <lineage>
        <taxon>Eukaryota</taxon>
        <taxon>Sar</taxon>
        <taxon>Alveolata</taxon>
        <taxon>Dinophyceae</taxon>
        <taxon>Suessiales</taxon>
        <taxon>Suessiaceae</taxon>
        <taxon>Polarella</taxon>
    </lineage>
</organism>
<proteinExistence type="predicted"/>
<dbReference type="InterPro" id="IPR042081">
    <property type="entry name" value="RNA_2'-PTrans_C"/>
</dbReference>
<feature type="region of interest" description="Disordered" evidence="1">
    <location>
        <begin position="26"/>
        <end position="68"/>
    </location>
</feature>
<dbReference type="InterPro" id="IPR026992">
    <property type="entry name" value="DIOX_N"/>
</dbReference>
<dbReference type="AlphaFoldDB" id="A0A813FFI1"/>
<dbReference type="Proteomes" id="UP000654075">
    <property type="component" value="Unassembled WGS sequence"/>
</dbReference>
<dbReference type="InterPro" id="IPR050231">
    <property type="entry name" value="Iron_ascorbate_oxido_reductase"/>
</dbReference>
<feature type="compositionally biased region" description="Low complexity" evidence="1">
    <location>
        <begin position="50"/>
        <end position="60"/>
    </location>
</feature>
<dbReference type="SUPFAM" id="SSF51197">
    <property type="entry name" value="Clavaminate synthase-like"/>
    <property type="match status" value="1"/>
</dbReference>
<evidence type="ECO:0000313" key="3">
    <source>
        <dbReference type="EMBL" id="CAE8612087.1"/>
    </source>
</evidence>
<evidence type="ECO:0000256" key="1">
    <source>
        <dbReference type="SAM" id="MobiDB-lite"/>
    </source>
</evidence>
<dbReference type="InterPro" id="IPR005123">
    <property type="entry name" value="Oxoglu/Fe-dep_dioxygenase_dom"/>
</dbReference>
<feature type="non-terminal residue" evidence="3">
    <location>
        <position position="1"/>
    </location>
</feature>
<dbReference type="Pfam" id="PF03171">
    <property type="entry name" value="2OG-FeII_Oxy"/>
    <property type="match status" value="1"/>
</dbReference>
<dbReference type="Gene3D" id="2.60.120.330">
    <property type="entry name" value="B-lactam Antibiotic, Isopenicillin N Synthase, Chain"/>
    <property type="match status" value="1"/>
</dbReference>
<reference evidence="3" key="1">
    <citation type="submission" date="2021-02" db="EMBL/GenBank/DDBJ databases">
        <authorList>
            <person name="Dougan E. K."/>
            <person name="Rhodes N."/>
            <person name="Thang M."/>
            <person name="Chan C."/>
        </authorList>
    </citation>
    <scope>NUCLEOTIDE SEQUENCE</scope>
</reference>
<dbReference type="InterPro" id="IPR027443">
    <property type="entry name" value="IPNS-like_sf"/>
</dbReference>
<comment type="caution">
    <text evidence="3">The sequence shown here is derived from an EMBL/GenBank/DDBJ whole genome shotgun (WGS) entry which is preliminary data.</text>
</comment>
<dbReference type="PANTHER" id="PTHR47990">
    <property type="entry name" value="2-OXOGLUTARATE (2OG) AND FE(II)-DEPENDENT OXYGENASE SUPERFAMILY PROTEIN-RELATED"/>
    <property type="match status" value="1"/>
</dbReference>
<dbReference type="Gene3D" id="3.20.170.30">
    <property type="match status" value="1"/>
</dbReference>
<dbReference type="OrthoDB" id="414738at2759"/>
<name>A0A813FFI1_POLGL</name>
<evidence type="ECO:0000259" key="2">
    <source>
        <dbReference type="PROSITE" id="PS51471"/>
    </source>
</evidence>
<dbReference type="PROSITE" id="PS51471">
    <property type="entry name" value="FE2OG_OXY"/>
    <property type="match status" value="1"/>
</dbReference>
<keyword evidence="4" id="KW-1185">Reference proteome</keyword>
<dbReference type="EMBL" id="CAJNNV010025080">
    <property type="protein sequence ID" value="CAE8612087.1"/>
    <property type="molecule type" value="Genomic_DNA"/>
</dbReference>
<feature type="domain" description="Fe2OG dioxygenase" evidence="2">
    <location>
        <begin position="559"/>
        <end position="647"/>
    </location>
</feature>
<protein>
    <recommendedName>
        <fullName evidence="2">Fe2OG dioxygenase domain-containing protein</fullName>
    </recommendedName>
</protein>